<evidence type="ECO:0000313" key="6">
    <source>
        <dbReference type="Proteomes" id="UP000516988"/>
    </source>
</evidence>
<name>A0A7K6WDV5_STECA</name>
<dbReference type="AlphaFoldDB" id="A0A7K6WDV5"/>
<proteinExistence type="predicted"/>
<evidence type="ECO:0000256" key="4">
    <source>
        <dbReference type="ARBA" id="ARBA00023136"/>
    </source>
</evidence>
<dbReference type="Gene3D" id="1.10.287.110">
    <property type="entry name" value="DnaJ domain"/>
    <property type="match status" value="1"/>
</dbReference>
<dbReference type="FunFam" id="1.10.287.110:FF:000001">
    <property type="entry name" value="Import inner membrane translocase subunit tim14"/>
    <property type="match status" value="1"/>
</dbReference>
<gene>
    <name evidence="5" type="primary">Dnajc15_1</name>
    <name evidence="5" type="ORF">STECAR_R15344</name>
</gene>
<keyword evidence="2" id="KW-0999">Mitochondrion inner membrane</keyword>
<evidence type="ECO:0000256" key="1">
    <source>
        <dbReference type="ARBA" id="ARBA00004434"/>
    </source>
</evidence>
<dbReference type="PANTHER" id="PTHR12763:SF7">
    <property type="entry name" value="DNAJ HOMOLOG SUBFAMILY C MEMBER 15"/>
    <property type="match status" value="1"/>
</dbReference>
<dbReference type="OrthoDB" id="240298at2759"/>
<comment type="caution">
    <text evidence="5">The sequence shown here is derived from an EMBL/GenBank/DDBJ whole genome shotgun (WGS) entry which is preliminary data.</text>
</comment>
<protein>
    <submittedName>
        <fullName evidence="5">DJC15 protein</fullName>
    </submittedName>
</protein>
<dbReference type="EMBL" id="VZSC01008684">
    <property type="protein sequence ID" value="NWX45000.1"/>
    <property type="molecule type" value="Genomic_DNA"/>
</dbReference>
<feature type="non-terminal residue" evidence="5">
    <location>
        <position position="1"/>
    </location>
</feature>
<keyword evidence="3" id="KW-0496">Mitochondrion</keyword>
<dbReference type="Proteomes" id="UP000516988">
    <property type="component" value="Unassembled WGS sequence"/>
</dbReference>
<feature type="non-terminal residue" evidence="5">
    <location>
        <position position="97"/>
    </location>
</feature>
<evidence type="ECO:0000313" key="5">
    <source>
        <dbReference type="EMBL" id="NWX45000.1"/>
    </source>
</evidence>
<accession>A0A7K6WDV5</accession>
<dbReference type="InterPro" id="IPR036869">
    <property type="entry name" value="J_dom_sf"/>
</dbReference>
<dbReference type="GO" id="GO:0030150">
    <property type="term" value="P:protein import into mitochondrial matrix"/>
    <property type="evidence" value="ECO:0007669"/>
    <property type="project" value="TreeGrafter"/>
</dbReference>
<reference evidence="5 6" key="1">
    <citation type="submission" date="2019-09" db="EMBL/GenBank/DDBJ databases">
        <title>Bird 10,000 Genomes (B10K) Project - Family phase.</title>
        <authorList>
            <person name="Zhang G."/>
        </authorList>
    </citation>
    <scope>NUCLEOTIDE SEQUENCE [LARGE SCALE GENOMIC DNA]</scope>
    <source>
        <strain evidence="5">OUT-0004</strain>
    </source>
</reference>
<dbReference type="GO" id="GO:0001405">
    <property type="term" value="C:PAM complex, Tim23 associated import motor"/>
    <property type="evidence" value="ECO:0007669"/>
    <property type="project" value="TreeGrafter"/>
</dbReference>
<sequence length="97" mass="10794">GCYAFYLWKPLEQVITEAARTISTSSLSSYYKRGFEQKMSKREASLSLGASPSAGKAKIRRAHERIMVLNHADQGGSPYLARKINEAKDLLESSARN</sequence>
<keyword evidence="6" id="KW-1185">Reference proteome</keyword>
<dbReference type="PANTHER" id="PTHR12763">
    <property type="match status" value="1"/>
</dbReference>
<evidence type="ECO:0000256" key="3">
    <source>
        <dbReference type="ARBA" id="ARBA00023128"/>
    </source>
</evidence>
<evidence type="ECO:0000256" key="2">
    <source>
        <dbReference type="ARBA" id="ARBA00022792"/>
    </source>
</evidence>
<comment type="subcellular location">
    <subcellularLocation>
        <location evidence="1">Mitochondrion inner membrane</location>
        <topology evidence="1">Single-pass membrane protein</topology>
    </subcellularLocation>
</comment>
<dbReference type="SUPFAM" id="SSF46565">
    <property type="entry name" value="Chaperone J-domain"/>
    <property type="match status" value="1"/>
</dbReference>
<dbReference type="GO" id="GO:0001671">
    <property type="term" value="F:ATPase activator activity"/>
    <property type="evidence" value="ECO:0007669"/>
    <property type="project" value="TreeGrafter"/>
</dbReference>
<keyword evidence="4" id="KW-0472">Membrane</keyword>
<organism evidence="5 6">
    <name type="scientific">Steatornis caripensis</name>
    <name type="common">Oilbird</name>
    <dbReference type="NCBI Taxonomy" id="48435"/>
    <lineage>
        <taxon>Eukaryota</taxon>
        <taxon>Metazoa</taxon>
        <taxon>Chordata</taxon>
        <taxon>Craniata</taxon>
        <taxon>Vertebrata</taxon>
        <taxon>Euteleostomi</taxon>
        <taxon>Archelosauria</taxon>
        <taxon>Archosauria</taxon>
        <taxon>Dinosauria</taxon>
        <taxon>Saurischia</taxon>
        <taxon>Theropoda</taxon>
        <taxon>Coelurosauria</taxon>
        <taxon>Aves</taxon>
        <taxon>Neognathae</taxon>
        <taxon>Neoaves</taxon>
        <taxon>Strisores</taxon>
        <taxon>Caprimulgiformes</taxon>
        <taxon>Steatornithidae</taxon>
        <taxon>Steatornis</taxon>
    </lineage>
</organism>